<sequence length="96" mass="11075">MFLFENEASFVDDREDLLAILKMRFGEIPPGIIQAIYDIKEYDAIERLILVASNVPNFEVFIEELEEGSGSFRILGDRFNPIQSFNEKGDLNDEKK</sequence>
<keyword evidence="2" id="KW-1185">Reference proteome</keyword>
<dbReference type="Proteomes" id="UP001500866">
    <property type="component" value="Unassembled WGS sequence"/>
</dbReference>
<evidence type="ECO:0000313" key="1">
    <source>
        <dbReference type="EMBL" id="GAA0611357.1"/>
    </source>
</evidence>
<reference evidence="2" key="1">
    <citation type="journal article" date="2019" name="Int. J. Syst. Evol. Microbiol.">
        <title>The Global Catalogue of Microorganisms (GCM) 10K type strain sequencing project: providing services to taxonomists for standard genome sequencing and annotation.</title>
        <authorList>
            <consortium name="The Broad Institute Genomics Platform"/>
            <consortium name="The Broad Institute Genome Sequencing Center for Infectious Disease"/>
            <person name="Wu L."/>
            <person name="Ma J."/>
        </authorList>
    </citation>
    <scope>NUCLEOTIDE SEQUENCE [LARGE SCALE GENOMIC DNA]</scope>
    <source>
        <strain evidence="2">JCM 15395</strain>
    </source>
</reference>
<accession>A0ABP3RIR6</accession>
<proteinExistence type="predicted"/>
<protein>
    <submittedName>
        <fullName evidence="1">Uncharacterized protein</fullName>
    </submittedName>
</protein>
<organism evidence="1 2">
    <name type="scientific">Virgibacillus siamensis</name>
    <dbReference type="NCBI Taxonomy" id="480071"/>
    <lineage>
        <taxon>Bacteria</taxon>
        <taxon>Bacillati</taxon>
        <taxon>Bacillota</taxon>
        <taxon>Bacilli</taxon>
        <taxon>Bacillales</taxon>
        <taxon>Bacillaceae</taxon>
        <taxon>Virgibacillus</taxon>
    </lineage>
</organism>
<comment type="caution">
    <text evidence="1">The sequence shown here is derived from an EMBL/GenBank/DDBJ whole genome shotgun (WGS) entry which is preliminary data.</text>
</comment>
<gene>
    <name evidence="1" type="ORF">GCM10009001_30750</name>
</gene>
<name>A0ABP3RIR6_9BACI</name>
<dbReference type="RefSeq" id="WP_343815074.1">
    <property type="nucleotide sequence ID" value="NZ_BAAADS010000025.1"/>
</dbReference>
<dbReference type="EMBL" id="BAAADS010000025">
    <property type="protein sequence ID" value="GAA0611357.1"/>
    <property type="molecule type" value="Genomic_DNA"/>
</dbReference>
<evidence type="ECO:0000313" key="2">
    <source>
        <dbReference type="Proteomes" id="UP001500866"/>
    </source>
</evidence>